<dbReference type="RefSeq" id="WP_184097089.1">
    <property type="nucleotide sequence ID" value="NZ_JACHHN010000001.1"/>
</dbReference>
<reference evidence="2 3" key="1">
    <citation type="submission" date="2020-08" db="EMBL/GenBank/DDBJ databases">
        <title>Genomic Encyclopedia of Type Strains, Phase IV (KMG-IV): sequencing the most valuable type-strain genomes for metagenomic binning, comparative biology and taxonomic classification.</title>
        <authorList>
            <person name="Goeker M."/>
        </authorList>
    </citation>
    <scope>NUCLEOTIDE SEQUENCE [LARGE SCALE GENOMIC DNA]</scope>
    <source>
        <strain evidence="2 3">DSM 18233</strain>
    </source>
</reference>
<dbReference type="InterPro" id="IPR017670">
    <property type="entry name" value="Phosphonate_degrad-assoc"/>
</dbReference>
<dbReference type="InterPro" id="IPR006674">
    <property type="entry name" value="HD_domain"/>
</dbReference>
<dbReference type="Pfam" id="PF01966">
    <property type="entry name" value="HD"/>
    <property type="match status" value="1"/>
</dbReference>
<dbReference type="PANTHER" id="PTHR40202">
    <property type="match status" value="1"/>
</dbReference>
<evidence type="ECO:0000313" key="2">
    <source>
        <dbReference type="EMBL" id="MBB5189740.1"/>
    </source>
</evidence>
<protein>
    <submittedName>
        <fullName evidence="2">Phosphonate degradation associated HDIG domain protein</fullName>
    </submittedName>
</protein>
<dbReference type="CDD" id="cd00077">
    <property type="entry name" value="HDc"/>
    <property type="match status" value="1"/>
</dbReference>
<organism evidence="2 3">
    <name type="scientific">Silvimonas terrae</name>
    <dbReference type="NCBI Taxonomy" id="300266"/>
    <lineage>
        <taxon>Bacteria</taxon>
        <taxon>Pseudomonadati</taxon>
        <taxon>Pseudomonadota</taxon>
        <taxon>Betaproteobacteria</taxon>
        <taxon>Neisseriales</taxon>
        <taxon>Chitinibacteraceae</taxon>
        <taxon>Silvimonas</taxon>
    </lineage>
</organism>
<name>A0A840RBL3_9NEIS</name>
<dbReference type="PANTHER" id="PTHR40202:SF1">
    <property type="entry name" value="HD DOMAIN-CONTAINING PROTEIN"/>
    <property type="match status" value="1"/>
</dbReference>
<dbReference type="InterPro" id="IPR003607">
    <property type="entry name" value="HD/PDEase_dom"/>
</dbReference>
<dbReference type="Gene3D" id="1.10.3210.10">
    <property type="entry name" value="Hypothetical protein af1432"/>
    <property type="match status" value="1"/>
</dbReference>
<proteinExistence type="predicted"/>
<comment type="caution">
    <text evidence="2">The sequence shown here is derived from an EMBL/GenBank/DDBJ whole genome shotgun (WGS) entry which is preliminary data.</text>
</comment>
<gene>
    <name evidence="2" type="ORF">HNQ50_000450</name>
</gene>
<dbReference type="NCBIfam" id="TIGR03276">
    <property type="entry name" value="Phn-HD"/>
    <property type="match status" value="1"/>
</dbReference>
<dbReference type="Proteomes" id="UP000543030">
    <property type="component" value="Unassembled WGS sequence"/>
</dbReference>
<feature type="domain" description="HD" evidence="1">
    <location>
        <begin position="34"/>
        <end position="101"/>
    </location>
</feature>
<keyword evidence="3" id="KW-1185">Reference proteome</keyword>
<sequence length="189" mass="20493">MKLTIEDLHRLYEAQGAAQYGGEAVSQLQHALQSAHFADADGAPESLVIAALLHDFGHLVSGQADEDLANGIDDRHEALGVAALKNLFADDVLAPIALHVTAKRYLCAVSPQYLLTLSQASRQSLLLQGGVMSDEEVSRFERNPHLESAIALRRYDDLAKVPDLVTAPLAHYLDRARQLVRTATPPEAP</sequence>
<evidence type="ECO:0000259" key="1">
    <source>
        <dbReference type="Pfam" id="PF01966"/>
    </source>
</evidence>
<dbReference type="AlphaFoldDB" id="A0A840RBL3"/>
<dbReference type="EMBL" id="JACHHN010000001">
    <property type="protein sequence ID" value="MBB5189740.1"/>
    <property type="molecule type" value="Genomic_DNA"/>
</dbReference>
<accession>A0A840RBL3</accession>
<dbReference type="SUPFAM" id="SSF109604">
    <property type="entry name" value="HD-domain/PDEase-like"/>
    <property type="match status" value="1"/>
</dbReference>
<dbReference type="InterPro" id="IPR052567">
    <property type="entry name" value="OP_Dioxygenase"/>
</dbReference>
<evidence type="ECO:0000313" key="3">
    <source>
        <dbReference type="Proteomes" id="UP000543030"/>
    </source>
</evidence>